<protein>
    <submittedName>
        <fullName evidence="2">Uncharacterized protein</fullName>
    </submittedName>
</protein>
<evidence type="ECO:0000256" key="1">
    <source>
        <dbReference type="SAM" id="Phobius"/>
    </source>
</evidence>
<dbReference type="Proteomes" id="UP000676325">
    <property type="component" value="Unassembled WGS sequence"/>
</dbReference>
<comment type="caution">
    <text evidence="2">The sequence shown here is derived from an EMBL/GenBank/DDBJ whole genome shotgun (WGS) entry which is preliminary data.</text>
</comment>
<accession>A0A941EE20</accession>
<dbReference type="RefSeq" id="WP_212517231.1">
    <property type="nucleotide sequence ID" value="NZ_JAGSOH010000012.1"/>
</dbReference>
<reference evidence="2" key="1">
    <citation type="submission" date="2021-04" db="EMBL/GenBank/DDBJ databases">
        <title>Genome based classification of Actinospica acidithermotolerans sp. nov., an actinobacterium isolated from an Indonesian hot spring.</title>
        <authorList>
            <person name="Kusuma A.B."/>
            <person name="Putra K.E."/>
            <person name="Nafisah S."/>
            <person name="Loh J."/>
            <person name="Nouioui I."/>
            <person name="Goodfellow M."/>
        </authorList>
    </citation>
    <scope>NUCLEOTIDE SEQUENCE</scope>
    <source>
        <strain evidence="2">MGRD01-02</strain>
    </source>
</reference>
<name>A0A941EE20_9ACTN</name>
<keyword evidence="3" id="KW-1185">Reference proteome</keyword>
<evidence type="ECO:0000313" key="2">
    <source>
        <dbReference type="EMBL" id="MBR7826084.1"/>
    </source>
</evidence>
<feature type="transmembrane region" description="Helical" evidence="1">
    <location>
        <begin position="32"/>
        <end position="53"/>
    </location>
</feature>
<dbReference type="EMBL" id="JAGSOH010000012">
    <property type="protein sequence ID" value="MBR7826084.1"/>
    <property type="molecule type" value="Genomic_DNA"/>
</dbReference>
<gene>
    <name evidence="2" type="ORF">KDK95_07205</name>
</gene>
<keyword evidence="1" id="KW-0812">Transmembrane</keyword>
<dbReference type="AlphaFoldDB" id="A0A941EE20"/>
<evidence type="ECO:0000313" key="3">
    <source>
        <dbReference type="Proteomes" id="UP000676325"/>
    </source>
</evidence>
<proteinExistence type="predicted"/>
<keyword evidence="1" id="KW-0472">Membrane</keyword>
<feature type="transmembrane region" description="Helical" evidence="1">
    <location>
        <begin position="59"/>
        <end position="81"/>
    </location>
</feature>
<sequence length="86" mass="9362">MTNQAPYSSGPAPYQTVSAQQRDIWRSKGKRSVGFGVVWIAFGLIFSIISYQAASGGGVYFIAYGPVIFGVYRLVLGINLLNKANR</sequence>
<organism evidence="2 3">
    <name type="scientific">Actinospica acidithermotolerans</name>
    <dbReference type="NCBI Taxonomy" id="2828514"/>
    <lineage>
        <taxon>Bacteria</taxon>
        <taxon>Bacillati</taxon>
        <taxon>Actinomycetota</taxon>
        <taxon>Actinomycetes</taxon>
        <taxon>Catenulisporales</taxon>
        <taxon>Actinospicaceae</taxon>
        <taxon>Actinospica</taxon>
    </lineage>
</organism>
<keyword evidence="1" id="KW-1133">Transmembrane helix</keyword>